<dbReference type="InterPro" id="IPR003591">
    <property type="entry name" value="Leu-rich_rpt_typical-subtyp"/>
</dbReference>
<dbReference type="STRING" id="1266660.A0A1G4JKR0"/>
<keyword evidence="2" id="KW-0677">Repeat</keyword>
<evidence type="ECO:0000256" key="2">
    <source>
        <dbReference type="ARBA" id="ARBA00022737"/>
    </source>
</evidence>
<dbReference type="InterPro" id="IPR050715">
    <property type="entry name" value="LRR-SigEffector_domain"/>
</dbReference>
<feature type="compositionally biased region" description="Polar residues" evidence="3">
    <location>
        <begin position="410"/>
        <end position="431"/>
    </location>
</feature>
<dbReference type="PROSITE" id="PS51450">
    <property type="entry name" value="LRR"/>
    <property type="match status" value="2"/>
</dbReference>
<dbReference type="GO" id="GO:0043332">
    <property type="term" value="C:mating projection tip"/>
    <property type="evidence" value="ECO:0007669"/>
    <property type="project" value="EnsemblFungi"/>
</dbReference>
<dbReference type="GO" id="GO:0000920">
    <property type="term" value="P:septum digestion after cytokinesis"/>
    <property type="evidence" value="ECO:0007669"/>
    <property type="project" value="EnsemblFungi"/>
</dbReference>
<dbReference type="Proteomes" id="UP000190274">
    <property type="component" value="Chromosome F"/>
</dbReference>
<dbReference type="Gene3D" id="3.80.10.10">
    <property type="entry name" value="Ribonuclease Inhibitor"/>
    <property type="match status" value="1"/>
</dbReference>
<feature type="region of interest" description="Disordered" evidence="3">
    <location>
        <begin position="409"/>
        <end position="482"/>
    </location>
</feature>
<dbReference type="PANTHER" id="PTHR45752">
    <property type="entry name" value="LEUCINE-RICH REPEAT-CONTAINING"/>
    <property type="match status" value="1"/>
</dbReference>
<dbReference type="OrthoDB" id="1394818at2759"/>
<feature type="compositionally biased region" description="Low complexity" evidence="3">
    <location>
        <begin position="662"/>
        <end position="676"/>
    </location>
</feature>
<feature type="compositionally biased region" description="Basic and acidic residues" evidence="3">
    <location>
        <begin position="459"/>
        <end position="472"/>
    </location>
</feature>
<gene>
    <name evidence="4" type="ORF">LADA_0F08108G</name>
</gene>
<keyword evidence="5" id="KW-1185">Reference proteome</keyword>
<proteinExistence type="predicted"/>
<dbReference type="GO" id="GO:0007118">
    <property type="term" value="P:budding cell apical bud growth"/>
    <property type="evidence" value="ECO:0007669"/>
    <property type="project" value="EnsemblFungi"/>
</dbReference>
<dbReference type="SMART" id="SM00369">
    <property type="entry name" value="LRR_TYP"/>
    <property type="match status" value="3"/>
</dbReference>
<organism evidence="4 5">
    <name type="scientific">Lachancea dasiensis</name>
    <dbReference type="NCBI Taxonomy" id="1072105"/>
    <lineage>
        <taxon>Eukaryota</taxon>
        <taxon>Fungi</taxon>
        <taxon>Dikarya</taxon>
        <taxon>Ascomycota</taxon>
        <taxon>Saccharomycotina</taxon>
        <taxon>Saccharomycetes</taxon>
        <taxon>Saccharomycetales</taxon>
        <taxon>Saccharomycetaceae</taxon>
        <taxon>Lachancea</taxon>
    </lineage>
</organism>
<dbReference type="Pfam" id="PF13855">
    <property type="entry name" value="LRR_8"/>
    <property type="match status" value="2"/>
</dbReference>
<accession>A0A1G4JKR0</accession>
<dbReference type="InterPro" id="IPR019487">
    <property type="entry name" value="RAM_signalling_pathway_SOG2"/>
</dbReference>
<dbReference type="Pfam" id="PF10428">
    <property type="entry name" value="SOG2"/>
    <property type="match status" value="1"/>
</dbReference>
<dbReference type="InterPro" id="IPR001611">
    <property type="entry name" value="Leu-rich_rpt"/>
</dbReference>
<reference evidence="4 5" key="1">
    <citation type="submission" date="2016-03" db="EMBL/GenBank/DDBJ databases">
        <authorList>
            <person name="Devillers H."/>
        </authorList>
    </citation>
    <scope>NUCLEOTIDE SEQUENCE [LARGE SCALE GENOMIC DNA]</scope>
    <source>
        <strain evidence="4">CBS 10888</strain>
    </source>
</reference>
<dbReference type="GO" id="GO:0000131">
    <property type="term" value="C:incipient cellular bud site"/>
    <property type="evidence" value="ECO:0007669"/>
    <property type="project" value="EnsemblFungi"/>
</dbReference>
<evidence type="ECO:0000256" key="1">
    <source>
        <dbReference type="ARBA" id="ARBA00022614"/>
    </source>
</evidence>
<evidence type="ECO:0000313" key="4">
    <source>
        <dbReference type="EMBL" id="SCU91100.1"/>
    </source>
</evidence>
<evidence type="ECO:0000256" key="3">
    <source>
        <dbReference type="SAM" id="MobiDB-lite"/>
    </source>
</evidence>
<evidence type="ECO:0000313" key="5">
    <source>
        <dbReference type="Proteomes" id="UP000190274"/>
    </source>
</evidence>
<feature type="region of interest" description="Disordered" evidence="3">
    <location>
        <begin position="662"/>
        <end position="699"/>
    </location>
</feature>
<dbReference type="EMBL" id="LT598458">
    <property type="protein sequence ID" value="SCU91100.1"/>
    <property type="molecule type" value="Genomic_DNA"/>
</dbReference>
<dbReference type="InterPro" id="IPR032675">
    <property type="entry name" value="LRR_dom_sf"/>
</dbReference>
<keyword evidence="1" id="KW-0433">Leucine-rich repeat</keyword>
<dbReference type="GO" id="GO:0007165">
    <property type="term" value="P:signal transduction"/>
    <property type="evidence" value="ECO:0007669"/>
    <property type="project" value="EnsemblFungi"/>
</dbReference>
<dbReference type="GO" id="GO:0005933">
    <property type="term" value="C:cellular bud"/>
    <property type="evidence" value="ECO:0007669"/>
    <property type="project" value="EnsemblFungi"/>
</dbReference>
<protein>
    <submittedName>
        <fullName evidence="4">LADA_0F08108g1_1</fullName>
    </submittedName>
</protein>
<name>A0A1G4JKR0_9SACH</name>
<dbReference type="PANTHER" id="PTHR45752:SF187">
    <property type="entry name" value="LEUCINE-RICH REPEAT AND IQ DOMAIN-CONTAINING PROTEIN 4"/>
    <property type="match status" value="1"/>
</dbReference>
<dbReference type="SUPFAM" id="SSF52058">
    <property type="entry name" value="L domain-like"/>
    <property type="match status" value="1"/>
</dbReference>
<sequence length="721" mass="80283">MDPRGDNILSMRQMGDARSTLAHVASKQLSQQDPTIKLVDLGIVSLTQETIDLLLPVERLSLQKNQLTGLPESFSRLQELRYLDVHSNKLEAFPEVLLKCERLEILDLSSNFIASLPAEFPPVFSENLKVLSLKNNNVESIRDLYSAITSLRSLKILEIEGNKIPVEELKQIQNEIPLSSLPDSVSPEEYWCVALRKHFSDSKVSKVAKRRGFINVTDEEHRREEIYSNNKYNDYFKRLSVLPEETASQRVTHDELLIACRKLLFSFTECQQSIRKVTSFCEDNAVAVNSVSLLYSARLHIDNLLEILEQGENPTSSRNDVMVNPCLTIISIFKQIFALLRKNFKAFFQGNDICFARIFYMNLLCSYTEMFNAWSLISPQDVRTPVKKRPSRTHSLSVSQGFKHIIPRARSNTLQRSVTGNPVLSSSSSMPQPAVNRPTGASLTTTPPPPQNNMGFESRINHEGSPRPKTEPLHLSPQANRRKAEGTFLEGAPSALSSSPAKNAMEETADPDIDAQLYHTLDTVISMVNVVYAQLTSAITKSAIASTKGTEIASITSSIASKIKDLTDICFQSMELSKVLKERLTVVSKTKPENYTSPIEKAKTWESVNAFLKSIISILANTKIIMKDLPILNEVRPNLASLAKITKDVTVILDLSSYRSVSQASQQQQQPQQQAPDSALPKAPHSHSAAPSDDSQNFLLVTPLSTPSLVSGHAPNPFDQI</sequence>
<dbReference type="AlphaFoldDB" id="A0A1G4JKR0"/>